<dbReference type="EMBL" id="CP089983">
    <property type="protein sequence ID" value="WXB05824.1"/>
    <property type="molecule type" value="Genomic_DNA"/>
</dbReference>
<keyword evidence="3" id="KW-1185">Reference proteome</keyword>
<dbReference type="PANTHER" id="PTHR31527">
    <property type="entry name" value="RE64534P"/>
    <property type="match status" value="1"/>
</dbReference>
<dbReference type="PANTHER" id="PTHR31527:SF0">
    <property type="entry name" value="RE64534P"/>
    <property type="match status" value="1"/>
</dbReference>
<gene>
    <name evidence="2" type="ORF">LVJ94_00920</name>
</gene>
<accession>A0ABZ2L4G9</accession>
<dbReference type="Proteomes" id="UP001374803">
    <property type="component" value="Chromosome"/>
</dbReference>
<name>A0ABZ2L4G9_9BACT</name>
<feature type="domain" description="DUF1989" evidence="1">
    <location>
        <begin position="55"/>
        <end position="234"/>
    </location>
</feature>
<evidence type="ECO:0000259" key="1">
    <source>
        <dbReference type="Pfam" id="PF09347"/>
    </source>
</evidence>
<sequence length="289" mass="32169">MWKHGSSGHVAPPDAETRRAAAPVVVYSADKLPRYDAPFYEAARRSMVKERELFVPPRDARAFTVPAGHFFRIVSVEGAQVGDLNLWNRHDLSERFFSGKTRAFHGTHVSTGSRLWSSLPNLRAMATVTHDTLGWYGWDEDGAGVHDVIGTRCDPYTNLLLHGLEYHWCCHSNLTRALAAELDIPLSEAEPHVHDVLNVFMCTGFTRDTHQYFMKASPVRPGDFIEFFAEIDLLAALSACPGGDCSTGHSSDAAICHPLKVEIYRCPEDSLEGWQPAIVNGYSRHHGAR</sequence>
<protein>
    <submittedName>
        <fullName evidence="2">DUF1989 domain-containing protein</fullName>
    </submittedName>
</protein>
<dbReference type="InterPro" id="IPR018959">
    <property type="entry name" value="DUF1989"/>
</dbReference>
<evidence type="ECO:0000313" key="2">
    <source>
        <dbReference type="EMBL" id="WXB05824.1"/>
    </source>
</evidence>
<proteinExistence type="predicted"/>
<reference evidence="2" key="1">
    <citation type="submission" date="2021-12" db="EMBL/GenBank/DDBJ databases">
        <title>Discovery of the Pendulisporaceae a myxobacterial family with distinct sporulation behavior and unique specialized metabolism.</title>
        <authorList>
            <person name="Garcia R."/>
            <person name="Popoff A."/>
            <person name="Bader C.D."/>
            <person name="Loehr J."/>
            <person name="Walesch S."/>
            <person name="Walt C."/>
            <person name="Boldt J."/>
            <person name="Bunk B."/>
            <person name="Haeckl F.J.F.P.J."/>
            <person name="Gunesch A.P."/>
            <person name="Birkelbach J."/>
            <person name="Nuebel U."/>
            <person name="Pietschmann T."/>
            <person name="Bach T."/>
            <person name="Mueller R."/>
        </authorList>
    </citation>
    <scope>NUCLEOTIDE SEQUENCE</scope>
    <source>
        <strain evidence="2">MSr11367</strain>
    </source>
</reference>
<organism evidence="2 3">
    <name type="scientific">Pendulispora rubella</name>
    <dbReference type="NCBI Taxonomy" id="2741070"/>
    <lineage>
        <taxon>Bacteria</taxon>
        <taxon>Pseudomonadati</taxon>
        <taxon>Myxococcota</taxon>
        <taxon>Myxococcia</taxon>
        <taxon>Myxococcales</taxon>
        <taxon>Sorangiineae</taxon>
        <taxon>Pendulisporaceae</taxon>
        <taxon>Pendulispora</taxon>
    </lineage>
</organism>
<evidence type="ECO:0000313" key="3">
    <source>
        <dbReference type="Proteomes" id="UP001374803"/>
    </source>
</evidence>
<dbReference type="RefSeq" id="WP_394835472.1">
    <property type="nucleotide sequence ID" value="NZ_CP089929.1"/>
</dbReference>
<dbReference type="Pfam" id="PF09347">
    <property type="entry name" value="DUF1989"/>
    <property type="match status" value="1"/>
</dbReference>